<keyword evidence="5" id="KW-0106">Calcium</keyword>
<keyword evidence="3" id="KW-0479">Metal-binding</keyword>
<organism evidence="7 8">
    <name type="scientific">Blastocystis sp. subtype 1 (strain ATCC 50177 / NandII)</name>
    <dbReference type="NCBI Taxonomy" id="478820"/>
    <lineage>
        <taxon>Eukaryota</taxon>
        <taxon>Sar</taxon>
        <taxon>Stramenopiles</taxon>
        <taxon>Bigyra</taxon>
        <taxon>Opalozoa</taxon>
        <taxon>Opalinata</taxon>
        <taxon>Blastocystidae</taxon>
        <taxon>Blastocystis</taxon>
    </lineage>
</organism>
<dbReference type="Pfam" id="PF13499">
    <property type="entry name" value="EF-hand_7"/>
    <property type="match status" value="1"/>
</dbReference>
<dbReference type="InterPro" id="IPR002048">
    <property type="entry name" value="EF_hand_dom"/>
</dbReference>
<proteinExistence type="predicted"/>
<evidence type="ECO:0000256" key="1">
    <source>
        <dbReference type="ARBA" id="ARBA00004496"/>
    </source>
</evidence>
<feature type="domain" description="EF-hand" evidence="6">
    <location>
        <begin position="160"/>
        <end position="195"/>
    </location>
</feature>
<dbReference type="AlphaFoldDB" id="A0A196S7E2"/>
<evidence type="ECO:0000259" key="6">
    <source>
        <dbReference type="PROSITE" id="PS50222"/>
    </source>
</evidence>
<comment type="subcellular location">
    <subcellularLocation>
        <location evidence="1">Cytoplasm</location>
    </subcellularLocation>
</comment>
<accession>A0A196S7E2</accession>
<dbReference type="GO" id="GO:0048306">
    <property type="term" value="F:calcium-dependent protein binding"/>
    <property type="evidence" value="ECO:0007669"/>
    <property type="project" value="UniProtKB-ARBA"/>
</dbReference>
<dbReference type="GO" id="GO:0005737">
    <property type="term" value="C:cytoplasm"/>
    <property type="evidence" value="ECO:0007669"/>
    <property type="project" value="UniProtKB-SubCell"/>
</dbReference>
<comment type="caution">
    <text evidence="7">The sequence shown here is derived from an EMBL/GenBank/DDBJ whole genome shotgun (WGS) entry which is preliminary data.</text>
</comment>
<evidence type="ECO:0000256" key="3">
    <source>
        <dbReference type="ARBA" id="ARBA00022723"/>
    </source>
</evidence>
<dbReference type="PROSITE" id="PS50222">
    <property type="entry name" value="EF_HAND_2"/>
    <property type="match status" value="1"/>
</dbReference>
<dbReference type="PROSITE" id="PS00018">
    <property type="entry name" value="EF_HAND_1"/>
    <property type="match status" value="1"/>
</dbReference>
<dbReference type="Gene3D" id="1.10.238.10">
    <property type="entry name" value="EF-hand"/>
    <property type="match status" value="1"/>
</dbReference>
<dbReference type="SMART" id="SM00054">
    <property type="entry name" value="EFh"/>
    <property type="match status" value="2"/>
</dbReference>
<dbReference type="GO" id="GO:0005509">
    <property type="term" value="F:calcium ion binding"/>
    <property type="evidence" value="ECO:0007669"/>
    <property type="project" value="InterPro"/>
</dbReference>
<dbReference type="PANTHER" id="PTHR46212:SF3">
    <property type="entry name" value="GH27120P"/>
    <property type="match status" value="1"/>
</dbReference>
<evidence type="ECO:0000313" key="7">
    <source>
        <dbReference type="EMBL" id="OAO11904.1"/>
    </source>
</evidence>
<keyword evidence="8" id="KW-1185">Reference proteome</keyword>
<dbReference type="STRING" id="478820.A0A196S7E2"/>
<dbReference type="Proteomes" id="UP000078348">
    <property type="component" value="Unassembled WGS sequence"/>
</dbReference>
<evidence type="ECO:0000256" key="4">
    <source>
        <dbReference type="ARBA" id="ARBA00022737"/>
    </source>
</evidence>
<dbReference type="InterPro" id="IPR011992">
    <property type="entry name" value="EF-hand-dom_pair"/>
</dbReference>
<dbReference type="PANTHER" id="PTHR46212">
    <property type="entry name" value="PEFLIN"/>
    <property type="match status" value="1"/>
</dbReference>
<keyword evidence="2" id="KW-0963">Cytoplasm</keyword>
<gene>
    <name evidence="7" type="ORF">AV274_6408</name>
</gene>
<protein>
    <recommendedName>
        <fullName evidence="6">EF-hand domain-containing protein</fullName>
    </recommendedName>
</protein>
<evidence type="ECO:0000256" key="5">
    <source>
        <dbReference type="ARBA" id="ARBA00022837"/>
    </source>
</evidence>
<name>A0A196S7E2_BLAHN</name>
<evidence type="ECO:0000256" key="2">
    <source>
        <dbReference type="ARBA" id="ARBA00022490"/>
    </source>
</evidence>
<dbReference type="InterPro" id="IPR051426">
    <property type="entry name" value="Peflin/Sorcin_CaBP"/>
</dbReference>
<dbReference type="OrthoDB" id="444540at2759"/>
<dbReference type="EMBL" id="LXWW01000575">
    <property type="protein sequence ID" value="OAO11904.1"/>
    <property type="molecule type" value="Genomic_DNA"/>
</dbReference>
<evidence type="ECO:0000313" key="8">
    <source>
        <dbReference type="Proteomes" id="UP000078348"/>
    </source>
</evidence>
<dbReference type="InterPro" id="IPR018247">
    <property type="entry name" value="EF_Hand_1_Ca_BS"/>
</dbReference>
<sequence length="262" mass="29059">MLFQCPNCKNTLNLSGTVGVFNCPYCKMAFQLAQSPAQASSASLPRQQGMAPYQSPALSTSTVAQPYMQQSTASTAPQSPYTGMQYMSTAPQQMNAMDPVTRAFQSASLGQSSINVNGLRLALQNLGFQLSIEICNQLFMKHDADRSGSIQLNEFVEIEKEVRQWVQVFNSLDTDHSGKMEYGEFVDAMRLMNFNINPSMLPVVFNNIDNQHNHYIDLNGFIKVVSIIQLLQMKMGLYDPQHTGVITVDLNGILDIVMSLPL</sequence>
<dbReference type="SUPFAM" id="SSF47473">
    <property type="entry name" value="EF-hand"/>
    <property type="match status" value="1"/>
</dbReference>
<reference evidence="7 8" key="1">
    <citation type="submission" date="2016-05" db="EMBL/GenBank/DDBJ databases">
        <title>Nuclear genome of Blastocystis sp. subtype 1 NandII.</title>
        <authorList>
            <person name="Gentekaki E."/>
            <person name="Curtis B."/>
            <person name="Stairs C."/>
            <person name="Eme L."/>
            <person name="Herman E."/>
            <person name="Klimes V."/>
            <person name="Arias M.C."/>
            <person name="Elias M."/>
            <person name="Hilliou F."/>
            <person name="Klute M."/>
            <person name="Malik S.-B."/>
            <person name="Pightling A."/>
            <person name="Rachubinski R."/>
            <person name="Salas D."/>
            <person name="Schlacht A."/>
            <person name="Suga H."/>
            <person name="Archibald J."/>
            <person name="Ball S.G."/>
            <person name="Clark G."/>
            <person name="Dacks J."/>
            <person name="Van Der Giezen M."/>
            <person name="Tsaousis A."/>
            <person name="Roger A."/>
        </authorList>
    </citation>
    <scope>NUCLEOTIDE SEQUENCE [LARGE SCALE GENOMIC DNA]</scope>
    <source>
        <strain evidence="8">ATCC 50177 / NandII</strain>
    </source>
</reference>
<keyword evidence="4" id="KW-0677">Repeat</keyword>